<gene>
    <name evidence="5" type="ORF">KP79_PYT07458</name>
</gene>
<evidence type="ECO:0000256" key="3">
    <source>
        <dbReference type="SAM" id="MobiDB-lite"/>
    </source>
</evidence>
<sequence length="187" mass="20758">MSEATNTDPQEASTGSTRPKECLDLKKVHSANSWEKVELGDDDRKKKFLRLMGAAKPKTQHQGRFVIGDQDKSHGRTMNDTDAMTSNLEKQFTDGLEHKFAAGPRAHIGLGFHGGDTKEKDSAEKCEDKGETKEEVKPVSSEARTEEKGRQDAKSDIAPKHKLEESSNNTDPDKPQIKMMKFVKSSS</sequence>
<evidence type="ECO:0000256" key="1">
    <source>
        <dbReference type="ARBA" id="ARBA00006502"/>
    </source>
</evidence>
<feature type="region of interest" description="Disordered" evidence="3">
    <location>
        <begin position="106"/>
        <end position="187"/>
    </location>
</feature>
<dbReference type="OrthoDB" id="10066125at2759"/>
<protein>
    <recommendedName>
        <fullName evidence="2">Small acidic protein</fullName>
    </recommendedName>
</protein>
<comment type="similarity">
    <text evidence="1">Belongs to the SMAP family.</text>
</comment>
<feature type="region of interest" description="Disordered" evidence="3">
    <location>
        <begin position="1"/>
        <end position="21"/>
    </location>
</feature>
<evidence type="ECO:0000256" key="2">
    <source>
        <dbReference type="ARBA" id="ARBA00016161"/>
    </source>
</evidence>
<dbReference type="InterPro" id="IPR026714">
    <property type="entry name" value="SMAP"/>
</dbReference>
<dbReference type="Proteomes" id="UP000242188">
    <property type="component" value="Unassembled WGS sequence"/>
</dbReference>
<organism evidence="5 6">
    <name type="scientific">Mizuhopecten yessoensis</name>
    <name type="common">Japanese scallop</name>
    <name type="synonym">Patinopecten yessoensis</name>
    <dbReference type="NCBI Taxonomy" id="6573"/>
    <lineage>
        <taxon>Eukaryota</taxon>
        <taxon>Metazoa</taxon>
        <taxon>Spiralia</taxon>
        <taxon>Lophotrochozoa</taxon>
        <taxon>Mollusca</taxon>
        <taxon>Bivalvia</taxon>
        <taxon>Autobranchia</taxon>
        <taxon>Pteriomorphia</taxon>
        <taxon>Pectinida</taxon>
        <taxon>Pectinoidea</taxon>
        <taxon>Pectinidae</taxon>
        <taxon>Mizuhopecten</taxon>
    </lineage>
</organism>
<keyword evidence="6" id="KW-1185">Reference proteome</keyword>
<feature type="compositionally biased region" description="Basic and acidic residues" evidence="3">
    <location>
        <begin position="115"/>
        <end position="176"/>
    </location>
</feature>
<comment type="caution">
    <text evidence="5">The sequence shown here is derived from an EMBL/GenBank/DDBJ whole genome shotgun (WGS) entry which is preliminary data.</text>
</comment>
<evidence type="ECO:0000313" key="5">
    <source>
        <dbReference type="EMBL" id="OWF50934.1"/>
    </source>
</evidence>
<dbReference type="AlphaFoldDB" id="A0A210QQE4"/>
<feature type="compositionally biased region" description="Basic and acidic residues" evidence="3">
    <location>
        <begin position="69"/>
        <end position="79"/>
    </location>
</feature>
<feature type="domain" description="Small acidic protein-like" evidence="4">
    <location>
        <begin position="34"/>
        <end position="111"/>
    </location>
</feature>
<dbReference type="Pfam" id="PF15477">
    <property type="entry name" value="SMAP"/>
    <property type="match status" value="1"/>
</dbReference>
<reference evidence="5 6" key="1">
    <citation type="journal article" date="2017" name="Nat. Ecol. Evol.">
        <title>Scallop genome provides insights into evolution of bilaterian karyotype and development.</title>
        <authorList>
            <person name="Wang S."/>
            <person name="Zhang J."/>
            <person name="Jiao W."/>
            <person name="Li J."/>
            <person name="Xun X."/>
            <person name="Sun Y."/>
            <person name="Guo X."/>
            <person name="Huan P."/>
            <person name="Dong B."/>
            <person name="Zhang L."/>
            <person name="Hu X."/>
            <person name="Sun X."/>
            <person name="Wang J."/>
            <person name="Zhao C."/>
            <person name="Wang Y."/>
            <person name="Wang D."/>
            <person name="Huang X."/>
            <person name="Wang R."/>
            <person name="Lv J."/>
            <person name="Li Y."/>
            <person name="Zhang Z."/>
            <person name="Liu B."/>
            <person name="Lu W."/>
            <person name="Hui Y."/>
            <person name="Liang J."/>
            <person name="Zhou Z."/>
            <person name="Hou R."/>
            <person name="Li X."/>
            <person name="Liu Y."/>
            <person name="Li H."/>
            <person name="Ning X."/>
            <person name="Lin Y."/>
            <person name="Zhao L."/>
            <person name="Xing Q."/>
            <person name="Dou J."/>
            <person name="Li Y."/>
            <person name="Mao J."/>
            <person name="Guo H."/>
            <person name="Dou H."/>
            <person name="Li T."/>
            <person name="Mu C."/>
            <person name="Jiang W."/>
            <person name="Fu Q."/>
            <person name="Fu X."/>
            <person name="Miao Y."/>
            <person name="Liu J."/>
            <person name="Yu Q."/>
            <person name="Li R."/>
            <person name="Liao H."/>
            <person name="Li X."/>
            <person name="Kong Y."/>
            <person name="Jiang Z."/>
            <person name="Chourrout D."/>
            <person name="Li R."/>
            <person name="Bao Z."/>
        </authorList>
    </citation>
    <scope>NUCLEOTIDE SEQUENCE [LARGE SCALE GENOMIC DNA]</scope>
    <source>
        <strain evidence="5 6">PY_sf001</strain>
    </source>
</reference>
<dbReference type="EMBL" id="NEDP02002412">
    <property type="protein sequence ID" value="OWF50934.1"/>
    <property type="molecule type" value="Genomic_DNA"/>
</dbReference>
<dbReference type="STRING" id="6573.A0A210QQE4"/>
<proteinExistence type="inferred from homology"/>
<feature type="region of interest" description="Disordered" evidence="3">
    <location>
        <begin position="54"/>
        <end position="81"/>
    </location>
</feature>
<evidence type="ECO:0000313" key="6">
    <source>
        <dbReference type="Proteomes" id="UP000242188"/>
    </source>
</evidence>
<dbReference type="PANTHER" id="PTHR22175">
    <property type="entry name" value="SMALL ACIDIC PROTEIN-RELATED"/>
    <property type="match status" value="1"/>
</dbReference>
<name>A0A210QQE4_MIZYE</name>
<feature type="compositionally biased region" description="Polar residues" evidence="3">
    <location>
        <begin position="1"/>
        <end position="17"/>
    </location>
</feature>
<evidence type="ECO:0000259" key="4">
    <source>
        <dbReference type="Pfam" id="PF15477"/>
    </source>
</evidence>
<dbReference type="PANTHER" id="PTHR22175:SF0">
    <property type="entry name" value="SMALL ACIDIC PROTEIN"/>
    <property type="match status" value="1"/>
</dbReference>
<dbReference type="InterPro" id="IPR028124">
    <property type="entry name" value="SMAP_dom"/>
</dbReference>
<accession>A0A210QQE4</accession>